<dbReference type="EMBL" id="JAVKGR010000021">
    <property type="protein sequence ID" value="MDR8020302.1"/>
    <property type="molecule type" value="Genomic_DNA"/>
</dbReference>
<dbReference type="InterPro" id="IPR000073">
    <property type="entry name" value="AB_hydrolase_1"/>
</dbReference>
<keyword evidence="1 4" id="KW-0378">Hydrolase</keyword>
<proteinExistence type="predicted"/>
<reference evidence="4 5" key="1">
    <citation type="submission" date="2023-09" db="EMBL/GenBank/DDBJ databases">
        <title>Description of three actinobacteria isolated from air of manufacturing shop in a pharmaceutical factory.</title>
        <authorList>
            <person name="Zhang D.-F."/>
        </authorList>
    </citation>
    <scope>NUCLEOTIDE SEQUENCE [LARGE SCALE GENOMIC DNA]</scope>
    <source>
        <strain evidence="4 5">LY-0111</strain>
    </source>
</reference>
<dbReference type="Gene3D" id="3.40.50.1820">
    <property type="entry name" value="alpha/beta hydrolase"/>
    <property type="match status" value="1"/>
</dbReference>
<feature type="domain" description="AB hydrolase-1" evidence="3">
    <location>
        <begin position="40"/>
        <end position="257"/>
    </location>
</feature>
<evidence type="ECO:0000313" key="4">
    <source>
        <dbReference type="EMBL" id="MDR8020302.1"/>
    </source>
</evidence>
<dbReference type="GO" id="GO:0016787">
    <property type="term" value="F:hydrolase activity"/>
    <property type="evidence" value="ECO:0007669"/>
    <property type="project" value="UniProtKB-KW"/>
</dbReference>
<dbReference type="Proteomes" id="UP001251870">
    <property type="component" value="Unassembled WGS sequence"/>
</dbReference>
<dbReference type="SUPFAM" id="SSF53474">
    <property type="entry name" value="alpha/beta-Hydrolases"/>
    <property type="match status" value="1"/>
</dbReference>
<dbReference type="Pfam" id="PF00561">
    <property type="entry name" value="Abhydrolase_1"/>
    <property type="match status" value="1"/>
</dbReference>
<organism evidence="4 5">
    <name type="scientific">Nesterenkonia aerolata</name>
    <dbReference type="NCBI Taxonomy" id="3074079"/>
    <lineage>
        <taxon>Bacteria</taxon>
        <taxon>Bacillati</taxon>
        <taxon>Actinomycetota</taxon>
        <taxon>Actinomycetes</taxon>
        <taxon>Micrococcales</taxon>
        <taxon>Micrococcaceae</taxon>
        <taxon>Nesterenkonia</taxon>
    </lineage>
</organism>
<dbReference type="RefSeq" id="WP_310549282.1">
    <property type="nucleotide sequence ID" value="NZ_JAVKGR010000021.1"/>
</dbReference>
<evidence type="ECO:0000313" key="5">
    <source>
        <dbReference type="Proteomes" id="UP001251870"/>
    </source>
</evidence>
<feature type="region of interest" description="Disordered" evidence="2">
    <location>
        <begin position="16"/>
        <end position="37"/>
    </location>
</feature>
<accession>A0ABU2DUW3</accession>
<evidence type="ECO:0000256" key="1">
    <source>
        <dbReference type="ARBA" id="ARBA00022801"/>
    </source>
</evidence>
<dbReference type="PANTHER" id="PTHR43329">
    <property type="entry name" value="EPOXIDE HYDROLASE"/>
    <property type="match status" value="1"/>
</dbReference>
<sequence>MGDMRDLSTLRMHFLSSHPDDAAGQTPPFDSARSGKEPAVLLHGWPQTSSCWRELMPLLTADRRVIAPDLRGYGLTGKPTRGYDKRQMAADVIELLDALEIERVHLVGHDRGGRVAHRLALDAPHRVSTLTVLDIAPTHAMFSADMQAADGYFHWLFHMQPDLPELLTAGREAEYLRYFFQRWTFRRDLLAPKIPEYIEAFTQPGAMRSGFDDYRASWQDIADDEEDLRAGRRLTVPTLALWGAQGLASGLDILDLWRPYITEADRAEAEAASAEPDRGQRGAAPRLLRGRAVESCGHFIPEEQPDLLADELKSFWETAH</sequence>
<keyword evidence="5" id="KW-1185">Reference proteome</keyword>
<evidence type="ECO:0000256" key="2">
    <source>
        <dbReference type="SAM" id="MobiDB-lite"/>
    </source>
</evidence>
<dbReference type="InterPro" id="IPR029058">
    <property type="entry name" value="AB_hydrolase_fold"/>
</dbReference>
<dbReference type="InterPro" id="IPR000639">
    <property type="entry name" value="Epox_hydrolase-like"/>
</dbReference>
<evidence type="ECO:0000259" key="3">
    <source>
        <dbReference type="Pfam" id="PF00561"/>
    </source>
</evidence>
<gene>
    <name evidence="4" type="ORF">RIL96_12095</name>
</gene>
<comment type="caution">
    <text evidence="4">The sequence shown here is derived from an EMBL/GenBank/DDBJ whole genome shotgun (WGS) entry which is preliminary data.</text>
</comment>
<dbReference type="PRINTS" id="PR00412">
    <property type="entry name" value="EPOXHYDRLASE"/>
</dbReference>
<protein>
    <submittedName>
        <fullName evidence="4">Alpha/beta hydrolase</fullName>
    </submittedName>
</protein>
<name>A0ABU2DUW3_9MICC</name>
<dbReference type="PRINTS" id="PR00111">
    <property type="entry name" value="ABHYDROLASE"/>
</dbReference>